<accession>A0ABS4NSG6</accession>
<keyword evidence="4" id="KW-1185">Reference proteome</keyword>
<dbReference type="RefSeq" id="WP_209873057.1">
    <property type="nucleotide sequence ID" value="NZ_JAGGLV010000007.1"/>
</dbReference>
<protein>
    <recommendedName>
        <fullName evidence="2">Helicase XPB/Ssl2 N-terminal domain-containing protein</fullName>
    </recommendedName>
</protein>
<dbReference type="Proteomes" id="UP000773462">
    <property type="component" value="Unassembled WGS sequence"/>
</dbReference>
<evidence type="ECO:0000259" key="2">
    <source>
        <dbReference type="Pfam" id="PF13625"/>
    </source>
</evidence>
<organism evidence="3 4">
    <name type="scientific">Paenibacillus silagei</name>
    <dbReference type="NCBI Taxonomy" id="1670801"/>
    <lineage>
        <taxon>Bacteria</taxon>
        <taxon>Bacillati</taxon>
        <taxon>Bacillota</taxon>
        <taxon>Bacilli</taxon>
        <taxon>Bacillales</taxon>
        <taxon>Paenibacillaceae</taxon>
        <taxon>Paenibacillus</taxon>
    </lineage>
</organism>
<sequence length="706" mass="76807">MELEPADDIGKLSADACEVLLRIAAEHAASPCTADSAERLRPEFLCRAEQLLALEELLHTGMLELRQKVWGERLYQIPQQQYPLILRSFWTGCPQVQVEGAVRVEHAACSELAGELFQGLLFIAQEGLPLTSKGVIHKKQLGRLAGRLSIPEESLALLESSAGHQSYALPVTLIIDLLSVLGLITRDNSGYGVDRPMLQRWLALTAQEMTDTLYTLVISRYGAPLPEEQHFRHLLSAAEFKTDEWFAVEPVLSWMRQNGLAGEQSVPGAAGTGSDSGLKQASLAWIRLLAAFGWCELGSSAEGAECFRWKARKPQLTRHSLGITPQHQEGAEEADTNPETASSSPSIASHSQAILDSAAEAQDTVLSPQRPVAAEAACSPLPQASASASPGFIVQPDFEVLVPPEVAYTVRWTLAGCAELLHHEDLWSFRLTRERLEAAADQGFAPGEVISWLNAHAAGGLPEQVILALRQWARAIGRTELAEVLLLSCAGEQEGEIIAAHPRLQDIVTRIGPLHFIVRPEAAGQLRKELAAAGLAPSVRAGDLNGAAGQQQLFELSGPDDPALRYELPAAAGERGLLGTGPSPKLLPLDRGGRLMLELPGEEAVPQMWFNQWRQYHVTTAQKVMEQALSWGIKVRLSYGGKAADFIPERISGRPWKVRGILLLPGTETAEETELAAEDWQEIQLLHPLKHRNSSSAEAGGYVMIR</sequence>
<dbReference type="EMBL" id="JAGGLV010000007">
    <property type="protein sequence ID" value="MBP2112287.1"/>
    <property type="molecule type" value="Genomic_DNA"/>
</dbReference>
<dbReference type="Pfam" id="PF13625">
    <property type="entry name" value="Helicase_C_3"/>
    <property type="match status" value="1"/>
</dbReference>
<evidence type="ECO:0000313" key="4">
    <source>
        <dbReference type="Proteomes" id="UP000773462"/>
    </source>
</evidence>
<gene>
    <name evidence="3" type="ORF">J2Z70_002441</name>
</gene>
<proteinExistence type="predicted"/>
<comment type="caution">
    <text evidence="3">The sequence shown here is derived from an EMBL/GenBank/DDBJ whole genome shotgun (WGS) entry which is preliminary data.</text>
</comment>
<dbReference type="InterPro" id="IPR032830">
    <property type="entry name" value="XPB/Ssl2_N"/>
</dbReference>
<feature type="domain" description="Helicase XPB/Ssl2 N-terminal" evidence="2">
    <location>
        <begin position="392"/>
        <end position="507"/>
    </location>
</feature>
<evidence type="ECO:0000256" key="1">
    <source>
        <dbReference type="SAM" id="MobiDB-lite"/>
    </source>
</evidence>
<evidence type="ECO:0000313" key="3">
    <source>
        <dbReference type="EMBL" id="MBP2112287.1"/>
    </source>
</evidence>
<reference evidence="3 4" key="1">
    <citation type="submission" date="2021-03" db="EMBL/GenBank/DDBJ databases">
        <title>Genomic Encyclopedia of Type Strains, Phase IV (KMG-IV): sequencing the most valuable type-strain genomes for metagenomic binning, comparative biology and taxonomic classification.</title>
        <authorList>
            <person name="Goeker M."/>
        </authorList>
    </citation>
    <scope>NUCLEOTIDE SEQUENCE [LARGE SCALE GENOMIC DNA]</scope>
    <source>
        <strain evidence="3 4">DSM 101953</strain>
    </source>
</reference>
<feature type="region of interest" description="Disordered" evidence="1">
    <location>
        <begin position="323"/>
        <end position="349"/>
    </location>
</feature>
<name>A0ABS4NSG6_9BACL</name>